<comment type="subcellular location">
    <subcellularLocation>
        <location evidence="1">Cellular thylakoid membrane</location>
        <topology evidence="1">Peripheral membrane protein</topology>
        <orientation evidence="1">Lumenal side</orientation>
    </subcellularLocation>
</comment>
<evidence type="ECO:0000256" key="5">
    <source>
        <dbReference type="ARBA" id="ARBA00023136"/>
    </source>
</evidence>
<sequence length="280" mass="29576">MKFRSFTKAIFTLCISLCMLVASGVFTSTAIAAVPPGLTYDQIVNTGLANKCGDILGASRGGRNFIPVGSGKSVEITDLCLEPTSFFVKEESNNKRKKPDFVASKLMTRSTSSLDFVKATVTGNSDGSLSLVETDGLDYQPITVKMPGGELVAILFTIKGFKATTTPGVNGITTSVDFVGSTDVPTYRGSGFIDPKGRGLAIGYDSAEALPAKRNSFDNRSVKDDSTSKGTMSLQIAKLNADTGEIAGTFETEQTSDNDLGGVEPKEVIIRGVFYGKVNA</sequence>
<protein>
    <recommendedName>
        <fullName evidence="7">Photosystem II extrinsic protein O</fullName>
    </recommendedName>
    <alternativeName>
        <fullName evidence="8">Photosystem II manganese-stabilizing polypeptide</fullName>
    </alternativeName>
</protein>
<evidence type="ECO:0000256" key="10">
    <source>
        <dbReference type="SAM" id="SignalP"/>
    </source>
</evidence>
<comment type="caution">
    <text evidence="11">The sequence shown here is derived from an EMBL/GenBank/DDBJ whole genome shotgun (WGS) entry which is preliminary data.</text>
</comment>
<dbReference type="GO" id="GO:0010207">
    <property type="term" value="P:photosystem II assembly"/>
    <property type="evidence" value="ECO:0007669"/>
    <property type="project" value="InterPro"/>
</dbReference>
<dbReference type="Proteomes" id="UP000249467">
    <property type="component" value="Unassembled WGS sequence"/>
</dbReference>
<feature type="chain" id="PRO_5016105293" description="Photosystem II extrinsic protein O" evidence="10">
    <location>
        <begin position="33"/>
        <end position="280"/>
    </location>
</feature>
<keyword evidence="6" id="KW-0604">Photosystem II</keyword>
<keyword evidence="4" id="KW-0793">Thylakoid</keyword>
<evidence type="ECO:0000256" key="8">
    <source>
        <dbReference type="ARBA" id="ARBA00043037"/>
    </source>
</evidence>
<dbReference type="Gene3D" id="3.30.2050.10">
    <property type="entry name" value="photosynthetic oxygen evolving center domain"/>
    <property type="match status" value="1"/>
</dbReference>
<comment type="function">
    <text evidence="9">One of the extrinsic, lumenal subunits of photosystem II (PSII), which stabilize and protect the oxygen-evolving complex. PSII is a light-driven water plastoquinone oxidoreductase, using light energy to abstract electrons from H(2)O, generating a proton gradient subsequently used for ATP formation. Required for dimerization of PSII and for binding of PsbQ to PSII.</text>
</comment>
<dbReference type="PANTHER" id="PTHR34058">
    <property type="entry name" value="OXYGEN-EVOLVING ENHANCER PROTEIN 1-2, CHLOROPLASTIC"/>
    <property type="match status" value="1"/>
</dbReference>
<name>A0A2W4WF81_9CYAN</name>
<dbReference type="GO" id="GO:0010242">
    <property type="term" value="F:oxygen evolving activity"/>
    <property type="evidence" value="ECO:0007669"/>
    <property type="project" value="InterPro"/>
</dbReference>
<dbReference type="SUPFAM" id="SSF56925">
    <property type="entry name" value="OMPA-like"/>
    <property type="match status" value="1"/>
</dbReference>
<feature type="signal peptide" evidence="10">
    <location>
        <begin position="1"/>
        <end position="32"/>
    </location>
</feature>
<evidence type="ECO:0000256" key="7">
    <source>
        <dbReference type="ARBA" id="ARBA00039796"/>
    </source>
</evidence>
<keyword evidence="3" id="KW-0602">Photosynthesis</keyword>
<dbReference type="GO" id="GO:0042549">
    <property type="term" value="P:photosystem II stabilization"/>
    <property type="evidence" value="ECO:0007669"/>
    <property type="project" value="InterPro"/>
</dbReference>
<dbReference type="InterPro" id="IPR002628">
    <property type="entry name" value="PsbO"/>
</dbReference>
<evidence type="ECO:0000313" key="12">
    <source>
        <dbReference type="Proteomes" id="UP000249467"/>
    </source>
</evidence>
<dbReference type="EMBL" id="QBML01000004">
    <property type="protein sequence ID" value="PZO43753.1"/>
    <property type="molecule type" value="Genomic_DNA"/>
</dbReference>
<evidence type="ECO:0000256" key="3">
    <source>
        <dbReference type="ARBA" id="ARBA00022531"/>
    </source>
</evidence>
<keyword evidence="5" id="KW-0472">Membrane</keyword>
<dbReference type="InterPro" id="IPR011250">
    <property type="entry name" value="OMP/PagP_B-barrel"/>
</dbReference>
<evidence type="ECO:0000256" key="6">
    <source>
        <dbReference type="ARBA" id="ARBA00023276"/>
    </source>
</evidence>
<evidence type="ECO:0000313" key="11">
    <source>
        <dbReference type="EMBL" id="PZO43753.1"/>
    </source>
</evidence>
<dbReference type="AlphaFoldDB" id="A0A2W4WF81"/>
<dbReference type="GO" id="GO:0031676">
    <property type="term" value="C:plasma membrane-derived thylakoid membrane"/>
    <property type="evidence" value="ECO:0007669"/>
    <property type="project" value="UniProtKB-SubCell"/>
</dbReference>
<comment type="similarity">
    <text evidence="2">Belongs to the PsbO family.</text>
</comment>
<keyword evidence="10" id="KW-0732">Signal</keyword>
<reference evidence="11 12" key="2">
    <citation type="submission" date="2018-06" db="EMBL/GenBank/DDBJ databases">
        <title>Metagenomic assembly of (sub)arctic Cyanobacteria and their associated microbiome from non-axenic cultures.</title>
        <authorList>
            <person name="Baurain D."/>
        </authorList>
    </citation>
    <scope>NUCLEOTIDE SEQUENCE [LARGE SCALE GENOMIC DNA]</scope>
    <source>
        <strain evidence="11">ULC066bin1</strain>
    </source>
</reference>
<organism evidence="11 12">
    <name type="scientific">Pseudanabaena frigida</name>
    <dbReference type="NCBI Taxonomy" id="945775"/>
    <lineage>
        <taxon>Bacteria</taxon>
        <taxon>Bacillati</taxon>
        <taxon>Cyanobacteriota</taxon>
        <taxon>Cyanophyceae</taxon>
        <taxon>Pseudanabaenales</taxon>
        <taxon>Pseudanabaenaceae</taxon>
        <taxon>Pseudanabaena</taxon>
    </lineage>
</organism>
<dbReference type="Pfam" id="PF01716">
    <property type="entry name" value="MSP"/>
    <property type="match status" value="1"/>
</dbReference>
<dbReference type="Gene3D" id="2.40.160.30">
    <property type="entry name" value="Photosystem II, cytochrome c-550 precursor"/>
    <property type="match status" value="1"/>
</dbReference>
<accession>A0A2W4WF81</accession>
<reference evidence="11 12" key="1">
    <citation type="submission" date="2018-04" db="EMBL/GenBank/DDBJ databases">
        <authorList>
            <person name="Go L.Y."/>
            <person name="Mitchell J.A."/>
        </authorList>
    </citation>
    <scope>NUCLEOTIDE SEQUENCE [LARGE SCALE GENOMIC DNA]</scope>
    <source>
        <strain evidence="11">ULC066bin1</strain>
    </source>
</reference>
<gene>
    <name evidence="11" type="ORF">DCF19_03745</name>
</gene>
<evidence type="ECO:0000256" key="2">
    <source>
        <dbReference type="ARBA" id="ARBA00009838"/>
    </source>
</evidence>
<evidence type="ECO:0000256" key="1">
    <source>
        <dbReference type="ARBA" id="ARBA00004526"/>
    </source>
</evidence>
<dbReference type="GO" id="GO:0009654">
    <property type="term" value="C:photosystem II oxygen evolving complex"/>
    <property type="evidence" value="ECO:0007669"/>
    <property type="project" value="InterPro"/>
</dbReference>
<proteinExistence type="inferred from homology"/>
<evidence type="ECO:0000256" key="9">
    <source>
        <dbReference type="ARBA" id="ARBA00046136"/>
    </source>
</evidence>
<evidence type="ECO:0000256" key="4">
    <source>
        <dbReference type="ARBA" id="ARBA00023078"/>
    </source>
</evidence>